<dbReference type="EMBL" id="PZEV01000001">
    <property type="protein sequence ID" value="PTI52706.1"/>
    <property type="molecule type" value="Genomic_DNA"/>
</dbReference>
<keyword evidence="1" id="KW-0812">Transmembrane</keyword>
<dbReference type="InterPro" id="IPR025424">
    <property type="entry name" value="YrhK_domain"/>
</dbReference>
<keyword evidence="1" id="KW-0472">Membrane</keyword>
<sequence length="112" mass="12850">MFVKKHPNDVDLHFNTNNQLNSKATEAHANQITNFYKALYQVNDIVLGLVFLVGSFLFFSDKTVTIGTVLFVIGSIQMTIRPVISFVHDLKLANFYHKQYLKDLNQNTNNKD</sequence>
<name>A0A2T4Q3X4_STAWA</name>
<keyword evidence="1" id="KW-1133">Transmembrane helix</keyword>
<dbReference type="AlphaFoldDB" id="A0A2T4Q3X4"/>
<feature type="transmembrane region" description="Helical" evidence="1">
    <location>
        <begin position="65"/>
        <end position="84"/>
    </location>
</feature>
<accession>A0A2T4Q3X4</accession>
<evidence type="ECO:0000313" key="3">
    <source>
        <dbReference type="EMBL" id="PTI52706.1"/>
    </source>
</evidence>
<comment type="caution">
    <text evidence="3">The sequence shown here is derived from an EMBL/GenBank/DDBJ whole genome shotgun (WGS) entry which is preliminary data.</text>
</comment>
<organism evidence="3 4">
    <name type="scientific">Staphylococcus warneri</name>
    <dbReference type="NCBI Taxonomy" id="1292"/>
    <lineage>
        <taxon>Bacteria</taxon>
        <taxon>Bacillati</taxon>
        <taxon>Bacillota</taxon>
        <taxon>Bacilli</taxon>
        <taxon>Bacillales</taxon>
        <taxon>Staphylococcaceae</taxon>
        <taxon>Staphylococcus</taxon>
    </lineage>
</organism>
<feature type="domain" description="YrhK" evidence="2">
    <location>
        <begin position="35"/>
        <end position="89"/>
    </location>
</feature>
<feature type="transmembrane region" description="Helical" evidence="1">
    <location>
        <begin position="38"/>
        <end position="59"/>
    </location>
</feature>
<dbReference type="RefSeq" id="WP_049423993.1">
    <property type="nucleotide sequence ID" value="NZ_JAFFRN010000020.1"/>
</dbReference>
<evidence type="ECO:0000256" key="1">
    <source>
        <dbReference type="SAM" id="Phobius"/>
    </source>
</evidence>
<reference evidence="3 4" key="1">
    <citation type="journal article" date="2016" name="Front. Microbiol.">
        <title>Comprehensive Phylogenetic Analysis of Bovine Non-aureus Staphylococci Species Based on Whole-Genome Sequencing.</title>
        <authorList>
            <person name="Naushad S."/>
            <person name="Barkema H.W."/>
            <person name="Luby C."/>
            <person name="Condas L.A."/>
            <person name="Nobrega D.B."/>
            <person name="Carson D.A."/>
            <person name="De Buck J."/>
        </authorList>
    </citation>
    <scope>NUCLEOTIDE SEQUENCE [LARGE SCALE GENOMIC DNA]</scope>
    <source>
        <strain evidence="3 4">SNUC 2993</strain>
    </source>
</reference>
<protein>
    <recommendedName>
        <fullName evidence="2">YrhK domain-containing protein</fullName>
    </recommendedName>
</protein>
<dbReference type="Proteomes" id="UP000240717">
    <property type="component" value="Unassembled WGS sequence"/>
</dbReference>
<gene>
    <name evidence="3" type="ORF">BU085_00365</name>
</gene>
<evidence type="ECO:0000259" key="2">
    <source>
        <dbReference type="Pfam" id="PF14145"/>
    </source>
</evidence>
<proteinExistence type="predicted"/>
<dbReference type="Pfam" id="PF14145">
    <property type="entry name" value="YrhK"/>
    <property type="match status" value="1"/>
</dbReference>
<evidence type="ECO:0000313" key="4">
    <source>
        <dbReference type="Proteomes" id="UP000240717"/>
    </source>
</evidence>